<protein>
    <submittedName>
        <fullName evidence="6">Group III truncated hemoglobin</fullName>
    </submittedName>
</protein>
<dbReference type="GO" id="GO:0019825">
    <property type="term" value="F:oxygen binding"/>
    <property type="evidence" value="ECO:0007669"/>
    <property type="project" value="InterPro"/>
</dbReference>
<keyword evidence="3 5" id="KW-0479">Metal-binding</keyword>
<evidence type="ECO:0000256" key="4">
    <source>
        <dbReference type="ARBA" id="ARBA00023004"/>
    </source>
</evidence>
<feature type="binding site" description="distal binding residue" evidence="5">
    <location>
        <position position="43"/>
    </location>
    <ligand>
        <name>heme</name>
        <dbReference type="ChEBI" id="CHEBI:30413"/>
    </ligand>
    <ligandPart>
        <name>Fe</name>
        <dbReference type="ChEBI" id="CHEBI:18248"/>
    </ligandPart>
</feature>
<dbReference type="GO" id="GO:0046872">
    <property type="term" value="F:metal ion binding"/>
    <property type="evidence" value="ECO:0007669"/>
    <property type="project" value="UniProtKB-KW"/>
</dbReference>
<dbReference type="InterPro" id="IPR009050">
    <property type="entry name" value="Globin-like_sf"/>
</dbReference>
<evidence type="ECO:0000313" key="7">
    <source>
        <dbReference type="Proteomes" id="UP000808349"/>
    </source>
</evidence>
<dbReference type="Pfam" id="PF01152">
    <property type="entry name" value="Bac_globin"/>
    <property type="match status" value="1"/>
</dbReference>
<dbReference type="SUPFAM" id="SSF46458">
    <property type="entry name" value="Globin-like"/>
    <property type="match status" value="1"/>
</dbReference>
<evidence type="ECO:0000256" key="2">
    <source>
        <dbReference type="ARBA" id="ARBA00022617"/>
    </source>
</evidence>
<evidence type="ECO:0000313" key="6">
    <source>
        <dbReference type="EMBL" id="MBK9717238.1"/>
    </source>
</evidence>
<evidence type="ECO:0000256" key="1">
    <source>
        <dbReference type="ARBA" id="ARBA00022448"/>
    </source>
</evidence>
<dbReference type="EMBL" id="JADKFW010000004">
    <property type="protein sequence ID" value="MBK9717238.1"/>
    <property type="molecule type" value="Genomic_DNA"/>
</dbReference>
<keyword evidence="2 5" id="KW-0349">Heme</keyword>
<organism evidence="6 7">
    <name type="scientific">Candidatus Defluviibacterium haderslevense</name>
    <dbReference type="NCBI Taxonomy" id="2981993"/>
    <lineage>
        <taxon>Bacteria</taxon>
        <taxon>Pseudomonadati</taxon>
        <taxon>Bacteroidota</taxon>
        <taxon>Saprospiria</taxon>
        <taxon>Saprospirales</taxon>
        <taxon>Saprospiraceae</taxon>
        <taxon>Candidatus Defluviibacterium</taxon>
    </lineage>
</organism>
<evidence type="ECO:0000256" key="5">
    <source>
        <dbReference type="PIRSR" id="PIRSR601486-1"/>
    </source>
</evidence>
<dbReference type="GO" id="GO:0020037">
    <property type="term" value="F:heme binding"/>
    <property type="evidence" value="ECO:0007669"/>
    <property type="project" value="InterPro"/>
</dbReference>
<evidence type="ECO:0000256" key="3">
    <source>
        <dbReference type="ARBA" id="ARBA00022723"/>
    </source>
</evidence>
<comment type="caution">
    <text evidence="6">The sequence shown here is derived from an EMBL/GenBank/DDBJ whole genome shotgun (WGS) entry which is preliminary data.</text>
</comment>
<keyword evidence="1" id="KW-0813">Transport</keyword>
<dbReference type="Proteomes" id="UP000808349">
    <property type="component" value="Unassembled WGS sequence"/>
</dbReference>
<dbReference type="InterPro" id="IPR001486">
    <property type="entry name" value="Hemoglobin_trunc"/>
</dbReference>
<dbReference type="AlphaFoldDB" id="A0A9D7XH16"/>
<reference evidence="6 7" key="1">
    <citation type="submission" date="2020-10" db="EMBL/GenBank/DDBJ databases">
        <title>Connecting structure to function with the recovery of over 1000 high-quality activated sludge metagenome-assembled genomes encoding full-length rRNA genes using long-read sequencing.</title>
        <authorList>
            <person name="Singleton C.M."/>
            <person name="Petriglieri F."/>
            <person name="Kristensen J.M."/>
            <person name="Kirkegaard R.H."/>
            <person name="Michaelsen T.Y."/>
            <person name="Andersen M.H."/>
            <person name="Karst S.M."/>
            <person name="Dueholm M.S."/>
            <person name="Nielsen P.H."/>
            <person name="Albertsen M."/>
        </authorList>
    </citation>
    <scope>NUCLEOTIDE SEQUENCE [LARGE SCALE GENOMIC DNA]</scope>
    <source>
        <strain evidence="6">Ribe_18-Q3-R11-54_BAT3C.373</strain>
    </source>
</reference>
<gene>
    <name evidence="6" type="ORF">IPO85_06965</name>
</gene>
<dbReference type="Gene3D" id="1.10.490.10">
    <property type="entry name" value="Globins"/>
    <property type="match status" value="1"/>
</dbReference>
<sequence length="124" mass="14886">MKTDIKNRVDIERIVNLFYEKVRKDASIGFFFTEIAQTNWERHLPIMYQFWENIVFSTGTYEGNPMIKHREISQIKPITMDHFQHWIHLFNETVNELFQGEKAELIKQRAQSIATVMQIKLINQ</sequence>
<name>A0A9D7XH16_9BACT</name>
<proteinExistence type="predicted"/>
<feature type="binding site" description="distal binding residue" evidence="5">
    <location>
        <position position="69"/>
    </location>
    <ligand>
        <name>heme</name>
        <dbReference type="ChEBI" id="CHEBI:30413"/>
    </ligand>
    <ligandPart>
        <name>Fe</name>
        <dbReference type="ChEBI" id="CHEBI:18248"/>
    </ligandPart>
</feature>
<dbReference type="InterPro" id="IPR012292">
    <property type="entry name" value="Globin/Proto"/>
</dbReference>
<keyword evidence="4 5" id="KW-0408">Iron</keyword>
<dbReference type="CDD" id="cd08916">
    <property type="entry name" value="TrHb3_P"/>
    <property type="match status" value="1"/>
</dbReference>
<accession>A0A9D7XH16</accession>